<evidence type="ECO:0000313" key="1">
    <source>
        <dbReference type="EMBL" id="KAE8008011.1"/>
    </source>
</evidence>
<protein>
    <submittedName>
        <fullName evidence="1">Uncharacterized protein</fullName>
    </submittedName>
</protein>
<accession>A0A5N6QLH9</accession>
<keyword evidence="2" id="KW-1185">Reference proteome</keyword>
<proteinExistence type="predicted"/>
<dbReference type="AlphaFoldDB" id="A0A5N6QLH9"/>
<reference evidence="1 2" key="1">
    <citation type="submission" date="2019-06" db="EMBL/GenBank/DDBJ databases">
        <title>A chromosomal-level reference genome of Carpinus fangiana (Coryloideae, Betulaceae).</title>
        <authorList>
            <person name="Yang X."/>
            <person name="Wang Z."/>
            <person name="Zhang L."/>
            <person name="Hao G."/>
            <person name="Liu J."/>
            <person name="Yang Y."/>
        </authorList>
    </citation>
    <scope>NUCLEOTIDE SEQUENCE [LARGE SCALE GENOMIC DNA]</scope>
    <source>
        <strain evidence="1">Cfa_2016G</strain>
        <tissue evidence="1">Leaf</tissue>
    </source>
</reference>
<sequence>MPKTKVCLPKDKGGLGMKKIWQIYILNNEPGGRGGYSLVHFGESAAFYTLEPTLVAG</sequence>
<name>A0A5N6QLH9_9ROSI</name>
<evidence type="ECO:0000313" key="2">
    <source>
        <dbReference type="Proteomes" id="UP000327013"/>
    </source>
</evidence>
<organism evidence="1 2">
    <name type="scientific">Carpinus fangiana</name>
    <dbReference type="NCBI Taxonomy" id="176857"/>
    <lineage>
        <taxon>Eukaryota</taxon>
        <taxon>Viridiplantae</taxon>
        <taxon>Streptophyta</taxon>
        <taxon>Embryophyta</taxon>
        <taxon>Tracheophyta</taxon>
        <taxon>Spermatophyta</taxon>
        <taxon>Magnoliopsida</taxon>
        <taxon>eudicotyledons</taxon>
        <taxon>Gunneridae</taxon>
        <taxon>Pentapetalae</taxon>
        <taxon>rosids</taxon>
        <taxon>fabids</taxon>
        <taxon>Fagales</taxon>
        <taxon>Betulaceae</taxon>
        <taxon>Carpinus</taxon>
    </lineage>
</organism>
<dbReference type="Proteomes" id="UP000327013">
    <property type="component" value="Chromosome 2"/>
</dbReference>
<dbReference type="EMBL" id="CM017322">
    <property type="protein sequence ID" value="KAE8008011.1"/>
    <property type="molecule type" value="Genomic_DNA"/>
</dbReference>
<gene>
    <name evidence="1" type="ORF">FH972_004561</name>
</gene>